<evidence type="ECO:0000256" key="5">
    <source>
        <dbReference type="SAM" id="MobiDB-lite"/>
    </source>
</evidence>
<feature type="domain" description="A20-type" evidence="6">
    <location>
        <begin position="22"/>
        <end position="56"/>
    </location>
</feature>
<dbReference type="GO" id="GO:0003677">
    <property type="term" value="F:DNA binding"/>
    <property type="evidence" value="ECO:0007669"/>
    <property type="project" value="InterPro"/>
</dbReference>
<proteinExistence type="predicted"/>
<dbReference type="InterPro" id="IPR002653">
    <property type="entry name" value="Znf_A20"/>
</dbReference>
<keyword evidence="1" id="KW-0479">Metal-binding</keyword>
<feature type="region of interest" description="Disordered" evidence="5">
    <location>
        <begin position="115"/>
        <end position="140"/>
    </location>
</feature>
<keyword evidence="3" id="KW-0862">Zinc</keyword>
<keyword evidence="4" id="KW-0175">Coiled coil</keyword>
<gene>
    <name evidence="8" type="primary">RABGEF1</name>
</gene>
<dbReference type="OrthoDB" id="300289at2759"/>
<dbReference type="Pfam" id="PF02204">
    <property type="entry name" value="VPS9"/>
    <property type="match status" value="1"/>
</dbReference>
<dbReference type="SUPFAM" id="SSF109993">
    <property type="entry name" value="VPS9 domain"/>
    <property type="match status" value="1"/>
</dbReference>
<dbReference type="GO" id="GO:0008270">
    <property type="term" value="F:zinc ion binding"/>
    <property type="evidence" value="ECO:0007669"/>
    <property type="project" value="UniProtKB-KW"/>
</dbReference>
<dbReference type="InterPro" id="IPR045046">
    <property type="entry name" value="Vps9-like"/>
</dbReference>
<evidence type="ECO:0000256" key="3">
    <source>
        <dbReference type="ARBA" id="ARBA00022833"/>
    </source>
</evidence>
<dbReference type="FunFam" id="1.20.1050.80:FF:000003">
    <property type="entry name" value="rab5 GDP/GTP exchange factor isoform X2"/>
    <property type="match status" value="1"/>
</dbReference>
<dbReference type="SMART" id="SM00259">
    <property type="entry name" value="ZnF_A20"/>
    <property type="match status" value="1"/>
</dbReference>
<evidence type="ECO:0000259" key="6">
    <source>
        <dbReference type="PROSITE" id="PS51036"/>
    </source>
</evidence>
<reference evidence="8" key="3">
    <citation type="submission" date="2025-09" db="UniProtKB">
        <authorList>
            <consortium name="Ensembl"/>
        </authorList>
    </citation>
    <scope>IDENTIFICATION</scope>
</reference>
<dbReference type="PANTHER" id="PTHR23101">
    <property type="entry name" value="RAB GDP/GTP EXCHANGE FACTOR"/>
    <property type="match status" value="1"/>
</dbReference>
<keyword evidence="2" id="KW-0863">Zinc-finger</keyword>
<evidence type="ECO:0000256" key="4">
    <source>
        <dbReference type="SAM" id="Coils"/>
    </source>
</evidence>
<protein>
    <submittedName>
        <fullName evidence="8">RAB guanine nucleotide exchange factor 1</fullName>
    </submittedName>
</protein>
<evidence type="ECO:0000256" key="1">
    <source>
        <dbReference type="ARBA" id="ARBA00022723"/>
    </source>
</evidence>
<evidence type="ECO:0000256" key="2">
    <source>
        <dbReference type="ARBA" id="ARBA00022771"/>
    </source>
</evidence>
<dbReference type="PROSITE" id="PS51205">
    <property type="entry name" value="VPS9"/>
    <property type="match status" value="1"/>
</dbReference>
<organism evidence="8 9">
    <name type="scientific">Scleropages formosus</name>
    <name type="common">Asian bonytongue</name>
    <name type="synonym">Osteoglossum formosum</name>
    <dbReference type="NCBI Taxonomy" id="113540"/>
    <lineage>
        <taxon>Eukaryota</taxon>
        <taxon>Metazoa</taxon>
        <taxon>Chordata</taxon>
        <taxon>Craniata</taxon>
        <taxon>Vertebrata</taxon>
        <taxon>Euteleostomi</taxon>
        <taxon>Actinopterygii</taxon>
        <taxon>Neopterygii</taxon>
        <taxon>Teleostei</taxon>
        <taxon>Osteoglossocephala</taxon>
        <taxon>Osteoglossomorpha</taxon>
        <taxon>Osteoglossiformes</taxon>
        <taxon>Osteoglossidae</taxon>
        <taxon>Scleropages</taxon>
    </lineage>
</organism>
<dbReference type="SMART" id="SM00167">
    <property type="entry name" value="VPS9"/>
    <property type="match status" value="1"/>
</dbReference>
<dbReference type="PANTHER" id="PTHR23101:SF126">
    <property type="entry name" value="RAB5 GDP_GTP EXCHANGE FACTOR"/>
    <property type="match status" value="1"/>
</dbReference>
<dbReference type="Pfam" id="PF01754">
    <property type="entry name" value="zf-A20"/>
    <property type="match status" value="1"/>
</dbReference>
<evidence type="ECO:0000313" key="9">
    <source>
        <dbReference type="Proteomes" id="UP000694397"/>
    </source>
</evidence>
<dbReference type="PROSITE" id="PS51036">
    <property type="entry name" value="ZF_A20"/>
    <property type="match status" value="1"/>
</dbReference>
<keyword evidence="9" id="KW-1185">Reference proteome</keyword>
<dbReference type="GO" id="GO:0030139">
    <property type="term" value="C:endocytic vesicle"/>
    <property type="evidence" value="ECO:0007669"/>
    <property type="project" value="TreeGrafter"/>
</dbReference>
<dbReference type="SUPFAM" id="SSF57716">
    <property type="entry name" value="Glucocorticoid receptor-like (DNA-binding domain)"/>
    <property type="match status" value="1"/>
</dbReference>
<reference evidence="8" key="2">
    <citation type="submission" date="2025-08" db="UniProtKB">
        <authorList>
            <consortium name="Ensembl"/>
        </authorList>
    </citation>
    <scope>IDENTIFICATION</scope>
</reference>
<dbReference type="GeneTree" id="ENSGT00940000154540"/>
<dbReference type="AlphaFoldDB" id="A0A8C9QYD4"/>
<dbReference type="Gene3D" id="1.10.246.120">
    <property type="match status" value="1"/>
</dbReference>
<dbReference type="InterPro" id="IPR041545">
    <property type="entry name" value="DUF5601"/>
</dbReference>
<dbReference type="GO" id="GO:0005085">
    <property type="term" value="F:guanyl-nucleotide exchange factor activity"/>
    <property type="evidence" value="ECO:0007669"/>
    <property type="project" value="InterPro"/>
</dbReference>
<dbReference type="InterPro" id="IPR003123">
    <property type="entry name" value="VPS9"/>
</dbReference>
<reference evidence="8 9" key="1">
    <citation type="submission" date="2019-04" db="EMBL/GenBank/DDBJ databases">
        <authorList>
            <consortium name="Wellcome Sanger Institute Data Sharing"/>
        </authorList>
    </citation>
    <scope>NUCLEOTIDE SEQUENCE [LARGE SCALE GENOMIC DNA]</scope>
</reference>
<name>A0A8C9QYD4_SCLFO</name>
<dbReference type="Gene3D" id="1.20.1050.80">
    <property type="entry name" value="VPS9 domain"/>
    <property type="match status" value="1"/>
</dbReference>
<dbReference type="Gene3D" id="1.20.5.4770">
    <property type="match status" value="1"/>
</dbReference>
<dbReference type="InterPro" id="IPR037191">
    <property type="entry name" value="VPS9_dom_sf"/>
</dbReference>
<sequence length="503" mass="57382">MCLLLTLNTDMSQKARRGIHVDQSDLLCKKGCGYYGNASWKGYCSKCWREEYQHSRQKQIQEDRELAERLQKEEEAALRGAQSQPSLAHFSKFEEKKSNVTTRKVIAVKKFFSPSSHASTKKGSPEARTPSPSVTRKVSVDTDRASREFVEFLKKLPKHGAEIYKQSKSFAESMAGKEIMGADELTECVQDFYQNLSDRLLFTFKWSAEVVEQVMDQVEKYIMTRLYKYTFCPETTDDEKRDLAIQARIRALHWVTVQMLCVPVDEAIPTVSENVDHAITEIIKVDSRRVPRDKLACITRCSKRIFRAIKLTKQEPASADDFLPALIYVVLKAHPPRLHSNIQYITRFCNPSRLMTGEDGYYFTNLCCAVTFIEKLDAQSLNLSSAEFERYMSGQVSQVDPRSSPGPSLDLLAVLGARQEQVLQGAQKLERDLIDWQDGVEREVKRMLQKYPLVVHPAVFAIDSDNTDSDLLPPPLQPQRTKLKVTSTFPRNKRAAIVHSQPQ</sequence>
<dbReference type="GO" id="GO:0016192">
    <property type="term" value="P:vesicle-mediated transport"/>
    <property type="evidence" value="ECO:0007669"/>
    <property type="project" value="InterPro"/>
</dbReference>
<evidence type="ECO:0000313" key="8">
    <source>
        <dbReference type="Ensembl" id="ENSSFOP00015005643.2"/>
    </source>
</evidence>
<dbReference type="Pfam" id="PF18151">
    <property type="entry name" value="DUF5601"/>
    <property type="match status" value="1"/>
</dbReference>
<dbReference type="Ensembl" id="ENSSFOT00015005736.2">
    <property type="protein sequence ID" value="ENSSFOP00015005643.2"/>
    <property type="gene ID" value="ENSSFOG00015003699.2"/>
</dbReference>
<dbReference type="GO" id="GO:0005829">
    <property type="term" value="C:cytosol"/>
    <property type="evidence" value="ECO:0007669"/>
    <property type="project" value="TreeGrafter"/>
</dbReference>
<dbReference type="GO" id="GO:0031267">
    <property type="term" value="F:small GTPase binding"/>
    <property type="evidence" value="ECO:0007669"/>
    <property type="project" value="TreeGrafter"/>
</dbReference>
<feature type="domain" description="VPS9" evidence="7">
    <location>
        <begin position="239"/>
        <end position="382"/>
    </location>
</feature>
<evidence type="ECO:0000259" key="7">
    <source>
        <dbReference type="PROSITE" id="PS51205"/>
    </source>
</evidence>
<accession>A0A8C9QYD4</accession>
<dbReference type="Proteomes" id="UP000694397">
    <property type="component" value="Chromosome 10"/>
</dbReference>
<feature type="coiled-coil region" evidence="4">
    <location>
        <begin position="56"/>
        <end position="84"/>
    </location>
</feature>